<dbReference type="NCBIfam" id="TIGR00229">
    <property type="entry name" value="sensory_box"/>
    <property type="match status" value="2"/>
</dbReference>
<feature type="modified residue" description="Phosphohistidine" evidence="15">
    <location>
        <position position="1352"/>
    </location>
</feature>
<dbReference type="eggNOG" id="COG2205">
    <property type="taxonomic scope" value="Bacteria"/>
</dbReference>
<keyword evidence="27" id="KW-1185">Reference proteome</keyword>
<evidence type="ECO:0000256" key="8">
    <source>
        <dbReference type="ARBA" id="ARBA00022777"/>
    </source>
</evidence>
<dbReference type="CDD" id="cd00082">
    <property type="entry name" value="HisKA"/>
    <property type="match status" value="1"/>
</dbReference>
<dbReference type="Gene3D" id="3.30.450.350">
    <property type="entry name" value="CHASE domain"/>
    <property type="match status" value="1"/>
</dbReference>
<evidence type="ECO:0000259" key="24">
    <source>
        <dbReference type="PROSITE" id="PS50839"/>
    </source>
</evidence>
<keyword evidence="6 19" id="KW-0812">Transmembrane</keyword>
<dbReference type="PROSITE" id="PS50109">
    <property type="entry name" value="HIS_KIN"/>
    <property type="match status" value="1"/>
</dbReference>
<evidence type="ECO:0000259" key="25">
    <source>
        <dbReference type="PROSITE" id="PS50894"/>
    </source>
</evidence>
<dbReference type="InterPro" id="IPR013767">
    <property type="entry name" value="PAS_fold"/>
</dbReference>
<keyword evidence="5" id="KW-0808">Transferase</keyword>
<dbReference type="PATRIC" id="fig|1301098.3.peg.2497"/>
<dbReference type="SUPFAM" id="SSF55785">
    <property type="entry name" value="PYP-like sensor domain (PAS domain)"/>
    <property type="match status" value="3"/>
</dbReference>
<dbReference type="KEGG" id="pkc:PKB_2492"/>
<dbReference type="EMBL" id="HG322950">
    <property type="protein sequence ID" value="CDF83839.1"/>
    <property type="molecule type" value="Genomic_DNA"/>
</dbReference>
<dbReference type="PANTHER" id="PTHR45339">
    <property type="entry name" value="HYBRID SIGNAL TRANSDUCTION HISTIDINE KINASE J"/>
    <property type="match status" value="1"/>
</dbReference>
<dbReference type="Pfam" id="PF02518">
    <property type="entry name" value="HATPase_c"/>
    <property type="match status" value="1"/>
</dbReference>
<dbReference type="eggNOG" id="COG5002">
    <property type="taxonomic scope" value="Bacteria"/>
</dbReference>
<feature type="region of interest" description="Disordered" evidence="18">
    <location>
        <begin position="1411"/>
        <end position="1430"/>
    </location>
</feature>
<feature type="domain" description="Response regulatory" evidence="21">
    <location>
        <begin position="1017"/>
        <end position="1141"/>
    </location>
</feature>
<evidence type="ECO:0000256" key="11">
    <source>
        <dbReference type="ARBA" id="ARBA00023012"/>
    </source>
</evidence>
<feature type="coiled-coil region" evidence="17">
    <location>
        <begin position="614"/>
        <end position="641"/>
    </location>
</feature>
<dbReference type="Gene3D" id="1.20.120.160">
    <property type="entry name" value="HPT domain"/>
    <property type="match status" value="1"/>
</dbReference>
<dbReference type="CDD" id="cd00088">
    <property type="entry name" value="HPT"/>
    <property type="match status" value="1"/>
</dbReference>
<evidence type="ECO:0000259" key="23">
    <source>
        <dbReference type="PROSITE" id="PS50113"/>
    </source>
</evidence>
<dbReference type="GO" id="GO:0005524">
    <property type="term" value="F:ATP binding"/>
    <property type="evidence" value="ECO:0007669"/>
    <property type="project" value="UniProtKB-KW"/>
</dbReference>
<dbReference type="SMART" id="SM00388">
    <property type="entry name" value="HisKA"/>
    <property type="match status" value="1"/>
</dbReference>
<evidence type="ECO:0000256" key="6">
    <source>
        <dbReference type="ARBA" id="ARBA00022692"/>
    </source>
</evidence>
<dbReference type="SMART" id="SM00091">
    <property type="entry name" value="PAS"/>
    <property type="match status" value="3"/>
</dbReference>
<dbReference type="CDD" id="cd17546">
    <property type="entry name" value="REC_hyHK_CKI1_RcsC-like"/>
    <property type="match status" value="2"/>
</dbReference>
<dbReference type="InterPro" id="IPR008207">
    <property type="entry name" value="Sig_transdc_His_kin_Hpt_dom"/>
</dbReference>
<dbReference type="InterPro" id="IPR000700">
    <property type="entry name" value="PAS-assoc_C"/>
</dbReference>
<dbReference type="Pfam" id="PF13426">
    <property type="entry name" value="PAS_9"/>
    <property type="match status" value="1"/>
</dbReference>
<dbReference type="PROSITE" id="PS50894">
    <property type="entry name" value="HPT"/>
    <property type="match status" value="1"/>
</dbReference>
<dbReference type="Pfam" id="PF08447">
    <property type="entry name" value="PAS_3"/>
    <property type="match status" value="1"/>
</dbReference>
<evidence type="ECO:0000256" key="17">
    <source>
        <dbReference type="SAM" id="Coils"/>
    </source>
</evidence>
<dbReference type="InterPro" id="IPR013655">
    <property type="entry name" value="PAS_fold_3"/>
</dbReference>
<dbReference type="InterPro" id="IPR006189">
    <property type="entry name" value="CHASE_dom"/>
</dbReference>
<dbReference type="HOGENOM" id="CLU_000445_56_0_6"/>
<reference evidence="26 27" key="2">
    <citation type="submission" date="2014-05" db="EMBL/GenBank/DDBJ databases">
        <title>Genome sequence of the 3-chlorobenzoate degrading bacterium Pseudomonas knackmussii B13 shows multiple evidence for horizontal gene transfer.</title>
        <authorList>
            <person name="Miyazaki R."/>
            <person name="Bertelli C."/>
            <person name="Falquet L."/>
            <person name="Robinson-Rechavi M."/>
            <person name="Gharib W."/>
            <person name="Roy S."/>
            <person name="Van der Meer J.R."/>
        </authorList>
    </citation>
    <scope>NUCLEOTIDE SEQUENCE [LARGE SCALE GENOMIC DNA]</scope>
    <source>
        <strain evidence="26 27">B13</strain>
    </source>
</reference>
<dbReference type="Gene3D" id="2.10.70.100">
    <property type="match status" value="1"/>
</dbReference>
<dbReference type="InterPro" id="IPR001789">
    <property type="entry name" value="Sig_transdc_resp-reg_receiver"/>
</dbReference>
<dbReference type="EC" id="2.7.13.3" evidence="3"/>
<name>A0A024HGQ7_PSEKB</name>
<accession>A0A024HGQ7</accession>
<feature type="domain" description="PAS" evidence="22">
    <location>
        <begin position="344"/>
        <end position="414"/>
    </location>
</feature>
<dbReference type="PANTHER" id="PTHR45339:SF3">
    <property type="entry name" value="HISTIDINE KINASE"/>
    <property type="match status" value="1"/>
</dbReference>
<dbReference type="STRING" id="1301098.PKB_2492"/>
<evidence type="ECO:0000256" key="1">
    <source>
        <dbReference type="ARBA" id="ARBA00000085"/>
    </source>
</evidence>
<dbReference type="SMART" id="SM00073">
    <property type="entry name" value="HPT"/>
    <property type="match status" value="1"/>
</dbReference>
<feature type="domain" description="PAC" evidence="23">
    <location>
        <begin position="578"/>
        <end position="630"/>
    </location>
</feature>
<dbReference type="Pfam" id="PF00989">
    <property type="entry name" value="PAS"/>
    <property type="match status" value="1"/>
</dbReference>
<evidence type="ECO:0000256" key="2">
    <source>
        <dbReference type="ARBA" id="ARBA00004370"/>
    </source>
</evidence>
<dbReference type="SMART" id="SM00387">
    <property type="entry name" value="HATPase_c"/>
    <property type="match status" value="1"/>
</dbReference>
<proteinExistence type="predicted"/>
<evidence type="ECO:0000256" key="7">
    <source>
        <dbReference type="ARBA" id="ARBA00022741"/>
    </source>
</evidence>
<feature type="domain" description="CHASE" evidence="24">
    <location>
        <begin position="78"/>
        <end position="242"/>
    </location>
</feature>
<feature type="domain" description="PAC" evidence="23">
    <location>
        <begin position="708"/>
        <end position="760"/>
    </location>
</feature>
<dbReference type="eggNOG" id="COG3614">
    <property type="taxonomic scope" value="Bacteria"/>
</dbReference>
<sequence length="1494" mass="163832">MKTTTPGNLKFNRWAWAALALGMFCSALGAVLLQHSNQQQAASAVAQEAQRLADTVLSRIALYQYGLRGARGAVLTAGEDGMSRALFLRYSRTRDLTREFVGARGFGFIRRVPHEREESFLRQAREDGAPDFAIRELSANPGERYVIQYIEPQASNLQAVGLDIASDDSRRQAAVAAMRSGEARLTAPITLVQATGESLQSFLFLMPIYRGGVTPASVDERERQLFGWSYAPLLMSEVLANLLPSSEDVYFQLSDITEGAPVRTFFTGSDDAKAPRLFNQVLQREVFGRHWQIEFGAHPAFVQRLHQVSPLLAFALGSLASLLLAALLGAVSVSRRRRHNIVEQQARLAAIVESSNDAIIGTDLRGEISTWNAGAEKLFGYSAEQAVGRSIAQLLVPQEAAEEESRILAVVARGESVQSFDTQRLHQDGRRIDVSVSVAPIRGRKGNVVGASKTLRDITAKKAAEARIYELNSNLELQVAARTAELHESNLLLSSVLRSASELSIIATDVQGNIRIFNQGAERLLGYSADEMVGRHTPRKLHVEEELELRAAQLSRELDESVEGFHVLSRPAERDGAEVREWTYVRKDGSRVPVNLMVTAIRDDQGSLTGYLGIATDITERKAAEERLKSARDQLALAAEVANLGIWSWDLADDSLQWNEHMFALYEQSPRLAGAGLNFEHWRERLHPQDRQATLDSLWAAVEGSGAYVPTFRLVLPSGRVRYVQAGARVERAADGTPLRVTGINLDITHEREMQATLRLAKEQADAANAAKSSFLANMSHEIRTPMNAVLGMLYLTQQTHLDARQRDYVDKAHSAATSLLGLLNDILDYSKIEAGKLQLDLHPFEPETLLRDLAVVLSGNLGDKDVEVLFDLDPALPGSLLGDALRLQQILINLAGNAIKFTSRGQVVVSVHPLRREGDCLHLRIAVSDSGIGISEEQLQRIFESFTQAEASTTRRFGGTGLGLFICQRLVELMGGKLQVESRLGVGSRFWFDLPLPVVAETVAKAPATAPQRPLRLLVADDNASAGEVLVRTCEALGWRADLVSGGLYAVLHYREARRQGIDYDVVLMDWRMPDLDGLQAARQIQREASPLAPPTIIMITAYGREVLANEQDGPSAPFMDFLTKPVTPRQLADSVRQVLGELPAPAAPAPREKPRRLAGRRLLVVEDNALTRQVAAELLASEGATVLLAEDGLAGVSQVCAVATPPDAVLMDMQMPGIDGLEATRRIRADGRFAELPILAMTANASQADRQACLDAGMNDHIAKPIDKEQLVRCLLAQLGAPAIPGELRVASSTTGLVESREAILDRFGGDEQLVVRVLRTFEPEMEKLLARLEQQQLAGDAETLAGTLHTLKGSAGTMGARVLGERAAALEAELLQRATEDPRANLEPQCIQELRQLLGSSVLELQGQFSPPDPFATPGERPALSRPQARQRLDEVLMLLEAGNLEAVARFDALARHQHPWPKHFKRLHERIQSLDFGSALRIGREMFEEL</sequence>
<dbReference type="SUPFAM" id="SSF52172">
    <property type="entry name" value="CheY-like"/>
    <property type="match status" value="2"/>
</dbReference>
<keyword evidence="17" id="KW-0175">Coiled coil</keyword>
<evidence type="ECO:0000256" key="14">
    <source>
        <dbReference type="ARBA" id="ARBA00068150"/>
    </source>
</evidence>
<feature type="modified residue" description="4-aspartylphosphate" evidence="16">
    <location>
        <position position="1214"/>
    </location>
</feature>
<gene>
    <name evidence="26" type="ORF">PKB_2492</name>
</gene>
<dbReference type="InterPro" id="IPR000014">
    <property type="entry name" value="PAS"/>
</dbReference>
<dbReference type="CDD" id="cd00130">
    <property type="entry name" value="PAS"/>
    <property type="match status" value="3"/>
</dbReference>
<evidence type="ECO:0000256" key="13">
    <source>
        <dbReference type="ARBA" id="ARBA00064003"/>
    </source>
</evidence>
<dbReference type="InterPro" id="IPR035965">
    <property type="entry name" value="PAS-like_dom_sf"/>
</dbReference>
<dbReference type="GO" id="GO:0006355">
    <property type="term" value="P:regulation of DNA-templated transcription"/>
    <property type="evidence" value="ECO:0007669"/>
    <property type="project" value="InterPro"/>
</dbReference>
<dbReference type="Pfam" id="PF01627">
    <property type="entry name" value="Hpt"/>
    <property type="match status" value="1"/>
</dbReference>
<keyword evidence="8" id="KW-0418">Kinase</keyword>
<dbReference type="InterPro" id="IPR005467">
    <property type="entry name" value="His_kinase_dom"/>
</dbReference>
<keyword evidence="10 19" id="KW-1133">Transmembrane helix</keyword>
<dbReference type="SUPFAM" id="SSF47226">
    <property type="entry name" value="Histidine-containing phosphotransfer domain, HPT domain"/>
    <property type="match status" value="1"/>
</dbReference>
<evidence type="ECO:0000313" key="27">
    <source>
        <dbReference type="Proteomes" id="UP000025241"/>
    </source>
</evidence>
<evidence type="ECO:0000256" key="18">
    <source>
        <dbReference type="SAM" id="MobiDB-lite"/>
    </source>
</evidence>
<dbReference type="PRINTS" id="PR00344">
    <property type="entry name" value="BCTRLSENSOR"/>
</dbReference>
<dbReference type="InterPro" id="IPR042240">
    <property type="entry name" value="CHASE_sf"/>
</dbReference>
<dbReference type="Pfam" id="PF03924">
    <property type="entry name" value="CHASE"/>
    <property type="match status" value="1"/>
</dbReference>
<dbReference type="PROSITE" id="PS50113">
    <property type="entry name" value="PAC"/>
    <property type="match status" value="3"/>
</dbReference>
<evidence type="ECO:0000256" key="12">
    <source>
        <dbReference type="ARBA" id="ARBA00023136"/>
    </source>
</evidence>
<protein>
    <recommendedName>
        <fullName evidence="14">Sensory/regulatory protein RpfC</fullName>
        <ecNumber evidence="3">2.7.13.3</ecNumber>
    </recommendedName>
</protein>
<dbReference type="GO" id="GO:0005886">
    <property type="term" value="C:plasma membrane"/>
    <property type="evidence" value="ECO:0007669"/>
    <property type="project" value="UniProtKB-SubCell"/>
</dbReference>
<evidence type="ECO:0000256" key="3">
    <source>
        <dbReference type="ARBA" id="ARBA00012438"/>
    </source>
</evidence>
<evidence type="ECO:0000256" key="5">
    <source>
        <dbReference type="ARBA" id="ARBA00022679"/>
    </source>
</evidence>
<feature type="domain" description="Response regulatory" evidence="21">
    <location>
        <begin position="1163"/>
        <end position="1281"/>
    </location>
</feature>
<evidence type="ECO:0000259" key="20">
    <source>
        <dbReference type="PROSITE" id="PS50109"/>
    </source>
</evidence>
<dbReference type="SMART" id="SM00448">
    <property type="entry name" value="REC"/>
    <property type="match status" value="2"/>
</dbReference>
<feature type="domain" description="HPt" evidence="25">
    <location>
        <begin position="1313"/>
        <end position="1411"/>
    </location>
</feature>
<comment type="subcellular location">
    <subcellularLocation>
        <location evidence="2">Membrane</location>
    </subcellularLocation>
</comment>
<comment type="catalytic activity">
    <reaction evidence="1">
        <text>ATP + protein L-histidine = ADP + protein N-phospho-L-histidine.</text>
        <dbReference type="EC" id="2.7.13.3"/>
    </reaction>
</comment>
<evidence type="ECO:0000313" key="26">
    <source>
        <dbReference type="EMBL" id="CDF83839.1"/>
    </source>
</evidence>
<evidence type="ECO:0000256" key="16">
    <source>
        <dbReference type="PROSITE-ProRule" id="PRU00169"/>
    </source>
</evidence>
<organism evidence="26 27">
    <name type="scientific">Pseudomonas knackmussii (strain DSM 6978 / CCUG 54928 / LMG 23759 / B13)</name>
    <dbReference type="NCBI Taxonomy" id="1301098"/>
    <lineage>
        <taxon>Bacteria</taxon>
        <taxon>Pseudomonadati</taxon>
        <taxon>Pseudomonadota</taxon>
        <taxon>Gammaproteobacteria</taxon>
        <taxon>Pseudomonadales</taxon>
        <taxon>Pseudomonadaceae</taxon>
        <taxon>Pseudomonas</taxon>
    </lineage>
</organism>
<dbReference type="GO" id="GO:0000155">
    <property type="term" value="F:phosphorelay sensor kinase activity"/>
    <property type="evidence" value="ECO:0007669"/>
    <property type="project" value="InterPro"/>
</dbReference>
<evidence type="ECO:0000256" key="19">
    <source>
        <dbReference type="SAM" id="Phobius"/>
    </source>
</evidence>
<dbReference type="Pfam" id="PF00512">
    <property type="entry name" value="HisKA"/>
    <property type="match status" value="1"/>
</dbReference>
<comment type="subunit">
    <text evidence="13">At low DSF concentrations, interacts with RpfF.</text>
</comment>
<keyword evidence="7" id="KW-0547">Nucleotide-binding</keyword>
<reference evidence="26 27" key="1">
    <citation type="submission" date="2013-03" db="EMBL/GenBank/DDBJ databases">
        <authorList>
            <person name="Linke B."/>
        </authorList>
    </citation>
    <scope>NUCLEOTIDE SEQUENCE [LARGE SCALE GENOMIC DNA]</scope>
    <source>
        <strain evidence="26 27">B13</strain>
    </source>
</reference>
<feature type="domain" description="PAS" evidence="22">
    <location>
        <begin position="489"/>
        <end position="561"/>
    </location>
</feature>
<dbReference type="SUPFAM" id="SSF47384">
    <property type="entry name" value="Homodimeric domain of signal transducing histidine kinase"/>
    <property type="match status" value="1"/>
</dbReference>
<keyword evidence="11" id="KW-0902">Two-component regulatory system</keyword>
<dbReference type="FunFam" id="3.30.565.10:FF:000010">
    <property type="entry name" value="Sensor histidine kinase RcsC"/>
    <property type="match status" value="1"/>
</dbReference>
<keyword evidence="4 16" id="KW-0597">Phosphoprotein</keyword>
<dbReference type="PROSITE" id="PS50839">
    <property type="entry name" value="CHASE"/>
    <property type="match status" value="1"/>
</dbReference>
<dbReference type="Gene3D" id="1.10.287.130">
    <property type="match status" value="1"/>
</dbReference>
<dbReference type="InterPro" id="IPR001610">
    <property type="entry name" value="PAC"/>
</dbReference>
<keyword evidence="9" id="KW-0067">ATP-binding</keyword>
<evidence type="ECO:0000256" key="10">
    <source>
        <dbReference type="ARBA" id="ARBA00022989"/>
    </source>
</evidence>
<dbReference type="InterPro" id="IPR036641">
    <property type="entry name" value="HPT_dom_sf"/>
</dbReference>
<dbReference type="CDD" id="cd16922">
    <property type="entry name" value="HATPase_EvgS-ArcB-TorS-like"/>
    <property type="match status" value="1"/>
</dbReference>
<dbReference type="Pfam" id="PF00072">
    <property type="entry name" value="Response_reg"/>
    <property type="match status" value="2"/>
</dbReference>
<evidence type="ECO:0000259" key="22">
    <source>
        <dbReference type="PROSITE" id="PS50112"/>
    </source>
</evidence>
<dbReference type="InterPro" id="IPR011006">
    <property type="entry name" value="CheY-like_superfamily"/>
</dbReference>
<dbReference type="PROSITE" id="PS50110">
    <property type="entry name" value="RESPONSE_REGULATORY"/>
    <property type="match status" value="2"/>
</dbReference>
<dbReference type="SMART" id="SM00086">
    <property type="entry name" value="PAC"/>
    <property type="match status" value="3"/>
</dbReference>
<dbReference type="InterPro" id="IPR003594">
    <property type="entry name" value="HATPase_dom"/>
</dbReference>
<evidence type="ECO:0000256" key="4">
    <source>
        <dbReference type="ARBA" id="ARBA00022553"/>
    </source>
</evidence>
<evidence type="ECO:0000259" key="21">
    <source>
        <dbReference type="PROSITE" id="PS50110"/>
    </source>
</evidence>
<feature type="modified residue" description="4-aspartylphosphate" evidence="16">
    <location>
        <position position="1071"/>
    </location>
</feature>
<dbReference type="Gene3D" id="3.30.450.20">
    <property type="entry name" value="PAS domain"/>
    <property type="match status" value="3"/>
</dbReference>
<dbReference type="SMART" id="SM01079">
    <property type="entry name" value="CHASE"/>
    <property type="match status" value="1"/>
</dbReference>
<dbReference type="Proteomes" id="UP000025241">
    <property type="component" value="Chromosome I"/>
</dbReference>
<dbReference type="InterPro" id="IPR036097">
    <property type="entry name" value="HisK_dim/P_sf"/>
</dbReference>
<evidence type="ECO:0000256" key="15">
    <source>
        <dbReference type="PROSITE-ProRule" id="PRU00110"/>
    </source>
</evidence>
<feature type="domain" description="PAC" evidence="23">
    <location>
        <begin position="418"/>
        <end position="470"/>
    </location>
</feature>
<feature type="domain" description="Histidine kinase" evidence="20">
    <location>
        <begin position="778"/>
        <end position="999"/>
    </location>
</feature>
<keyword evidence="12 19" id="KW-0472">Membrane</keyword>
<dbReference type="Gene3D" id="3.40.50.2300">
    <property type="match status" value="2"/>
</dbReference>
<dbReference type="InterPro" id="IPR036890">
    <property type="entry name" value="HATPase_C_sf"/>
</dbReference>
<dbReference type="eggNOG" id="COG0642">
    <property type="taxonomic scope" value="Bacteria"/>
</dbReference>
<evidence type="ECO:0000256" key="9">
    <source>
        <dbReference type="ARBA" id="ARBA00022840"/>
    </source>
</evidence>
<feature type="transmembrane region" description="Helical" evidence="19">
    <location>
        <begin position="311"/>
        <end position="331"/>
    </location>
</feature>
<dbReference type="InterPro" id="IPR003661">
    <property type="entry name" value="HisK_dim/P_dom"/>
</dbReference>
<dbReference type="FunFam" id="1.10.287.130:FF:000002">
    <property type="entry name" value="Two-component osmosensing histidine kinase"/>
    <property type="match status" value="1"/>
</dbReference>
<dbReference type="PROSITE" id="PS50112">
    <property type="entry name" value="PAS"/>
    <property type="match status" value="2"/>
</dbReference>
<dbReference type="InterPro" id="IPR004358">
    <property type="entry name" value="Sig_transdc_His_kin-like_C"/>
</dbReference>
<dbReference type="Gene3D" id="3.30.565.10">
    <property type="entry name" value="Histidine kinase-like ATPase, C-terminal domain"/>
    <property type="match status" value="1"/>
</dbReference>
<dbReference type="SUPFAM" id="SSF55874">
    <property type="entry name" value="ATPase domain of HSP90 chaperone/DNA topoisomerase II/histidine kinase"/>
    <property type="match status" value="1"/>
</dbReference>